<dbReference type="SUPFAM" id="SSF52540">
    <property type="entry name" value="P-loop containing nucleoside triphosphate hydrolases"/>
    <property type="match status" value="1"/>
</dbReference>
<dbReference type="EMBL" id="KE343609">
    <property type="protein sequence ID" value="EXB37274.1"/>
    <property type="molecule type" value="Genomic_DNA"/>
</dbReference>
<keyword evidence="1" id="KW-0611">Plant defense</keyword>
<dbReference type="GO" id="GO:0006952">
    <property type="term" value="P:defense response"/>
    <property type="evidence" value="ECO:0007669"/>
    <property type="project" value="UniProtKB-KW"/>
</dbReference>
<dbReference type="STRING" id="981085.W9QS18"/>
<name>W9QS18_9ROSA</name>
<dbReference type="OrthoDB" id="1750347at2759"/>
<evidence type="ECO:0000259" key="2">
    <source>
        <dbReference type="Pfam" id="PF00931"/>
    </source>
</evidence>
<reference evidence="4" key="1">
    <citation type="submission" date="2013-01" db="EMBL/GenBank/DDBJ databases">
        <title>Draft Genome Sequence of a Mulberry Tree, Morus notabilis C.K. Schneid.</title>
        <authorList>
            <person name="He N."/>
            <person name="Zhao S."/>
        </authorList>
    </citation>
    <scope>NUCLEOTIDE SEQUENCE</scope>
</reference>
<dbReference type="InterPro" id="IPR002182">
    <property type="entry name" value="NB-ARC"/>
</dbReference>
<dbReference type="PANTHER" id="PTHR19338:SF0">
    <property type="entry name" value="MITOCHONDRIAL IMPORT INNER MEMBRANE TRANSLOCASE SUBUNIT TIM13"/>
    <property type="match status" value="1"/>
</dbReference>
<dbReference type="FunFam" id="3.40.50.300:FF:001091">
    <property type="entry name" value="Probable disease resistance protein At1g61300"/>
    <property type="match status" value="1"/>
</dbReference>
<dbReference type="Pfam" id="PF00931">
    <property type="entry name" value="NB-ARC"/>
    <property type="match status" value="1"/>
</dbReference>
<dbReference type="AlphaFoldDB" id="W9QS18"/>
<feature type="domain" description="NB-ARC" evidence="2">
    <location>
        <begin position="88"/>
        <end position="214"/>
    </location>
</feature>
<dbReference type="PANTHER" id="PTHR19338">
    <property type="entry name" value="TRANSLOCASE OF INNER MITOCHONDRIAL MEMBRANE 13 HOMOLOG"/>
    <property type="match status" value="1"/>
</dbReference>
<keyword evidence="4" id="KW-1185">Reference proteome</keyword>
<evidence type="ECO:0000256" key="1">
    <source>
        <dbReference type="ARBA" id="ARBA00022821"/>
    </source>
</evidence>
<dbReference type="Proteomes" id="UP000030645">
    <property type="component" value="Unassembled WGS sequence"/>
</dbReference>
<dbReference type="KEGG" id="mnt:21385095"/>
<dbReference type="PRINTS" id="PR00364">
    <property type="entry name" value="DISEASERSIST"/>
</dbReference>
<dbReference type="InterPro" id="IPR027417">
    <property type="entry name" value="P-loop_NTPase"/>
</dbReference>
<organism evidence="3 4">
    <name type="scientific">Morus notabilis</name>
    <dbReference type="NCBI Taxonomy" id="981085"/>
    <lineage>
        <taxon>Eukaryota</taxon>
        <taxon>Viridiplantae</taxon>
        <taxon>Streptophyta</taxon>
        <taxon>Embryophyta</taxon>
        <taxon>Tracheophyta</taxon>
        <taxon>Spermatophyta</taxon>
        <taxon>Magnoliopsida</taxon>
        <taxon>eudicotyledons</taxon>
        <taxon>Gunneridae</taxon>
        <taxon>Pentapetalae</taxon>
        <taxon>rosids</taxon>
        <taxon>fabids</taxon>
        <taxon>Rosales</taxon>
        <taxon>Moraceae</taxon>
        <taxon>Moreae</taxon>
        <taxon>Morus</taxon>
    </lineage>
</organism>
<evidence type="ECO:0000313" key="3">
    <source>
        <dbReference type="EMBL" id="EXB37274.1"/>
    </source>
</evidence>
<dbReference type="Gene3D" id="3.40.50.300">
    <property type="entry name" value="P-loop containing nucleotide triphosphate hydrolases"/>
    <property type="match status" value="1"/>
</dbReference>
<gene>
    <name evidence="3" type="ORF">L484_001495</name>
</gene>
<accession>W9QS18</accession>
<evidence type="ECO:0000313" key="4">
    <source>
        <dbReference type="Proteomes" id="UP000030645"/>
    </source>
</evidence>
<proteinExistence type="predicted"/>
<dbReference type="GO" id="GO:0043531">
    <property type="term" value="F:ADP binding"/>
    <property type="evidence" value="ECO:0007669"/>
    <property type="project" value="InterPro"/>
</dbReference>
<sequence>MVSMKFELEKFDGSGDFGLWRKKMRAILVQQKIACDNGAVELVCLDSESWETLSDDSQLERLENTIMWNAKNITLLEEWQLVGIEKPKQERVSWLLKDEVSNVQVVAVVGMGGLGKTTLVNQVYRDDEVKQRFQHRAWITVSQSFDLREVLVKIVEQLLRGIAQPIPNETYSKDILSLKQDIICFLGDKKYLIVLDDLWSVDSWDDLKNAFVSFVLQNVVP</sequence>
<protein>
    <submittedName>
        <fullName evidence="3">Disease resistance protein RPM1</fullName>
    </submittedName>
</protein>
<dbReference type="eggNOG" id="KOG4658">
    <property type="taxonomic scope" value="Eukaryota"/>
</dbReference>